<reference evidence="2 3" key="1">
    <citation type="submission" date="2024-08" db="EMBL/GenBank/DDBJ databases">
        <title>Gnathostoma spinigerum genome.</title>
        <authorList>
            <person name="Gonzalez-Bertolin B."/>
            <person name="Monzon S."/>
            <person name="Zaballos A."/>
            <person name="Jimenez P."/>
            <person name="Dekumyoy P."/>
            <person name="Varona S."/>
            <person name="Cuesta I."/>
            <person name="Sumanam S."/>
            <person name="Adisakwattana P."/>
            <person name="Gasser R.B."/>
            <person name="Hernandez-Gonzalez A."/>
            <person name="Young N.D."/>
            <person name="Perteguer M.J."/>
        </authorList>
    </citation>
    <scope>NUCLEOTIDE SEQUENCE [LARGE SCALE GENOMIC DNA]</scope>
    <source>
        <strain evidence="2">AL3</strain>
        <tissue evidence="2">Liver</tissue>
    </source>
</reference>
<sequence>AAGKISRDYRWEDVAFWNHYIPSLVQYMTTTMSPSESRARRELVAVQIALGVVLCVLILITLLACVFAYISFERNPKRLMKMEREKMLENGFRYSANHRRMTNFSNL</sequence>
<keyword evidence="1" id="KW-1133">Transmembrane helix</keyword>
<evidence type="ECO:0000313" key="3">
    <source>
        <dbReference type="Proteomes" id="UP001608902"/>
    </source>
</evidence>
<keyword evidence="1" id="KW-0472">Membrane</keyword>
<feature type="transmembrane region" description="Helical" evidence="1">
    <location>
        <begin position="44"/>
        <end position="72"/>
    </location>
</feature>
<organism evidence="2 3">
    <name type="scientific">Gnathostoma spinigerum</name>
    <dbReference type="NCBI Taxonomy" id="75299"/>
    <lineage>
        <taxon>Eukaryota</taxon>
        <taxon>Metazoa</taxon>
        <taxon>Ecdysozoa</taxon>
        <taxon>Nematoda</taxon>
        <taxon>Chromadorea</taxon>
        <taxon>Rhabditida</taxon>
        <taxon>Spirurina</taxon>
        <taxon>Gnathostomatomorpha</taxon>
        <taxon>Gnathostomatoidea</taxon>
        <taxon>Gnathostomatidae</taxon>
        <taxon>Gnathostoma</taxon>
    </lineage>
</organism>
<accession>A0ABD6F017</accession>
<feature type="non-terminal residue" evidence="2">
    <location>
        <position position="1"/>
    </location>
</feature>
<gene>
    <name evidence="2" type="ORF">AB6A40_009693</name>
</gene>
<keyword evidence="1" id="KW-0812">Transmembrane</keyword>
<dbReference type="Proteomes" id="UP001608902">
    <property type="component" value="Unassembled WGS sequence"/>
</dbReference>
<evidence type="ECO:0000256" key="1">
    <source>
        <dbReference type="SAM" id="Phobius"/>
    </source>
</evidence>
<evidence type="ECO:0000313" key="2">
    <source>
        <dbReference type="EMBL" id="MFH4982984.1"/>
    </source>
</evidence>
<comment type="caution">
    <text evidence="2">The sequence shown here is derived from an EMBL/GenBank/DDBJ whole genome shotgun (WGS) entry which is preliminary data.</text>
</comment>
<protein>
    <submittedName>
        <fullName evidence="2">Uncharacterized protein</fullName>
    </submittedName>
</protein>
<proteinExistence type="predicted"/>
<name>A0ABD6F017_9BILA</name>
<dbReference type="AlphaFoldDB" id="A0ABD6F017"/>
<dbReference type="EMBL" id="JBGFUD010010695">
    <property type="protein sequence ID" value="MFH4982984.1"/>
    <property type="molecule type" value="Genomic_DNA"/>
</dbReference>
<keyword evidence="3" id="KW-1185">Reference proteome</keyword>